<dbReference type="FunFam" id="3.30.40.10:FF:000051">
    <property type="entry name" value="RBR-type E3 ubiquitin transferase"/>
    <property type="match status" value="1"/>
</dbReference>
<dbReference type="EMBL" id="HBEM01019449">
    <property type="protein sequence ID" value="CAD8454357.1"/>
    <property type="molecule type" value="Transcribed_RNA"/>
</dbReference>
<dbReference type="Gene3D" id="3.30.40.10">
    <property type="entry name" value="Zinc/RING finger domain, C3HC4 (zinc finger)"/>
    <property type="match status" value="1"/>
</dbReference>
<dbReference type="SUPFAM" id="SSF48403">
    <property type="entry name" value="Ankyrin repeat"/>
    <property type="match status" value="1"/>
</dbReference>
<keyword evidence="7" id="KW-0479">Metal-binding</keyword>
<evidence type="ECO:0000256" key="5">
    <source>
        <dbReference type="ARBA" id="ARBA00022679"/>
    </source>
</evidence>
<dbReference type="SMART" id="SM00248">
    <property type="entry name" value="ANK"/>
    <property type="match status" value="3"/>
</dbReference>
<dbReference type="SUPFAM" id="SSF46934">
    <property type="entry name" value="UBA-like"/>
    <property type="match status" value="1"/>
</dbReference>
<dbReference type="GO" id="GO:0005737">
    <property type="term" value="C:cytoplasm"/>
    <property type="evidence" value="ECO:0007669"/>
    <property type="project" value="UniProtKB-ARBA"/>
</dbReference>
<evidence type="ECO:0000256" key="4">
    <source>
        <dbReference type="ARBA" id="ARBA00012251"/>
    </source>
</evidence>
<dbReference type="GO" id="GO:0031090">
    <property type="term" value="C:organelle membrane"/>
    <property type="evidence" value="ECO:0007669"/>
    <property type="project" value="UniProtKB-ARBA"/>
</dbReference>
<keyword evidence="11" id="KW-0862">Zinc</keyword>
<dbReference type="InterPro" id="IPR036770">
    <property type="entry name" value="Ankyrin_rpt-contain_sf"/>
</dbReference>
<evidence type="ECO:0000256" key="2">
    <source>
        <dbReference type="ARBA" id="ARBA00004167"/>
    </source>
</evidence>
<evidence type="ECO:0000256" key="13">
    <source>
        <dbReference type="ARBA" id="ARBA00023136"/>
    </source>
</evidence>
<evidence type="ECO:0000256" key="6">
    <source>
        <dbReference type="ARBA" id="ARBA00022692"/>
    </source>
</evidence>
<feature type="domain" description="RING-type" evidence="16">
    <location>
        <begin position="424"/>
        <end position="657"/>
    </location>
</feature>
<keyword evidence="6" id="KW-0812">Transmembrane</keyword>
<evidence type="ECO:0000256" key="12">
    <source>
        <dbReference type="ARBA" id="ARBA00022989"/>
    </source>
</evidence>
<dbReference type="Pfam" id="PF00627">
    <property type="entry name" value="UBA"/>
    <property type="match status" value="1"/>
</dbReference>
<dbReference type="Pfam" id="PF12796">
    <property type="entry name" value="Ank_2"/>
    <property type="match status" value="1"/>
</dbReference>
<keyword evidence="8" id="KW-0677">Repeat</keyword>
<evidence type="ECO:0000256" key="9">
    <source>
        <dbReference type="ARBA" id="ARBA00022771"/>
    </source>
</evidence>
<dbReference type="PROSITE" id="PS00518">
    <property type="entry name" value="ZF_RING_1"/>
    <property type="match status" value="1"/>
</dbReference>
<dbReference type="PANTHER" id="PTHR11685">
    <property type="entry name" value="RBR FAMILY RING FINGER AND IBR DOMAIN-CONTAINING"/>
    <property type="match status" value="1"/>
</dbReference>
<protein>
    <recommendedName>
        <fullName evidence="4">RBR-type E3 ubiquitin transferase</fullName>
        <ecNumber evidence="4">2.3.2.31</ecNumber>
    </recommendedName>
</protein>
<accession>A0A7S0DJJ9</accession>
<dbReference type="CDD" id="cd20346">
    <property type="entry name" value="BRcat_RBR_ANKIB1"/>
    <property type="match status" value="1"/>
</dbReference>
<evidence type="ECO:0000313" key="17">
    <source>
        <dbReference type="EMBL" id="CAD8454357.1"/>
    </source>
</evidence>
<feature type="domain" description="UBA" evidence="15">
    <location>
        <begin position="894"/>
        <end position="934"/>
    </location>
</feature>
<dbReference type="SMART" id="SM00647">
    <property type="entry name" value="IBR"/>
    <property type="match status" value="2"/>
</dbReference>
<dbReference type="InterPro" id="IPR015940">
    <property type="entry name" value="UBA"/>
</dbReference>
<dbReference type="Gene3D" id="1.20.120.1750">
    <property type="match status" value="1"/>
</dbReference>
<dbReference type="PROSITE" id="PS51873">
    <property type="entry name" value="TRIAD"/>
    <property type="match status" value="1"/>
</dbReference>
<dbReference type="Gene3D" id="1.10.8.10">
    <property type="entry name" value="DNA helicase RuvA subunit, C-terminal domain"/>
    <property type="match status" value="1"/>
</dbReference>
<reference evidence="17" key="1">
    <citation type="submission" date="2021-01" db="EMBL/GenBank/DDBJ databases">
        <authorList>
            <person name="Corre E."/>
            <person name="Pelletier E."/>
            <person name="Niang G."/>
            <person name="Scheremetjew M."/>
            <person name="Finn R."/>
            <person name="Kale V."/>
            <person name="Holt S."/>
            <person name="Cochrane G."/>
            <person name="Meng A."/>
            <person name="Brown T."/>
            <person name="Cohen L."/>
        </authorList>
    </citation>
    <scope>NUCLEOTIDE SEQUENCE</scope>
    <source>
        <strain evidence="17">CCMP2058</strain>
    </source>
</reference>
<dbReference type="PROSITE" id="PS50030">
    <property type="entry name" value="UBA"/>
    <property type="match status" value="1"/>
</dbReference>
<proteinExistence type="predicted"/>
<dbReference type="InterPro" id="IPR045840">
    <property type="entry name" value="Ariadne"/>
</dbReference>
<keyword evidence="10" id="KW-0833">Ubl conjugation pathway</keyword>
<evidence type="ECO:0000256" key="10">
    <source>
        <dbReference type="ARBA" id="ARBA00022786"/>
    </source>
</evidence>
<keyword evidence="5" id="KW-0808">Transferase</keyword>
<gene>
    <name evidence="17" type="ORF">LAMO00422_LOCUS13298</name>
</gene>
<dbReference type="InterPro" id="IPR044066">
    <property type="entry name" value="TRIAD_supradom"/>
</dbReference>
<evidence type="ECO:0000259" key="16">
    <source>
        <dbReference type="PROSITE" id="PS51873"/>
    </source>
</evidence>
<dbReference type="Pfam" id="PF01485">
    <property type="entry name" value="IBR"/>
    <property type="match status" value="1"/>
</dbReference>
<dbReference type="InterPro" id="IPR002110">
    <property type="entry name" value="Ankyrin_rpt"/>
</dbReference>
<keyword evidence="12" id="KW-1133">Transmembrane helix</keyword>
<name>A0A7S0DJJ9_9EUKA</name>
<dbReference type="InterPro" id="IPR002867">
    <property type="entry name" value="IBR_dom"/>
</dbReference>
<dbReference type="GO" id="GO:0008270">
    <property type="term" value="F:zinc ion binding"/>
    <property type="evidence" value="ECO:0007669"/>
    <property type="project" value="UniProtKB-KW"/>
</dbReference>
<evidence type="ECO:0000256" key="11">
    <source>
        <dbReference type="ARBA" id="ARBA00022833"/>
    </source>
</evidence>
<dbReference type="Pfam" id="PF22191">
    <property type="entry name" value="IBR_1"/>
    <property type="match status" value="1"/>
</dbReference>
<dbReference type="InterPro" id="IPR017907">
    <property type="entry name" value="Znf_RING_CS"/>
</dbReference>
<dbReference type="InterPro" id="IPR013083">
    <property type="entry name" value="Znf_RING/FYVE/PHD"/>
</dbReference>
<feature type="compositionally biased region" description="Low complexity" evidence="14">
    <location>
        <begin position="883"/>
        <end position="893"/>
    </location>
</feature>
<dbReference type="EC" id="2.3.2.31" evidence="4"/>
<dbReference type="SMART" id="SM00165">
    <property type="entry name" value="UBA"/>
    <property type="match status" value="1"/>
</dbReference>
<keyword evidence="9" id="KW-0863">Zinc-finger</keyword>
<sequence length="934" mass="104559">MGTTQSRFIDGMVRGNLQNVKDLWKGASVRELDPNQDLNHSLNREIKNTIFHYACYHALTTIVRDLLMAGGGSYTSVRIKNAAGQTPVHCLLSNHTAAQERLNILKELLQYRGGEDGPVNLNEKDNEENTMLHLAASNGLKECSLFLINRGLGRFLDQENKPGNTPAAEAESNGYRELAAEMEGFIVFVEETANVTNRTNFFLDEIKAENKAYETHSGMRLQDIRNKKDQMVVAVSSFLYGNDISPEKLFNAECLLQAYQWNTASLQQAWLTNSQQACFKAGITLDCKRSGSGYKCLTCGEGNEPEASPAERRQPLTDPLEAEISNSLQKSPKNLGQILREFRVKGHNPGKIMKAFNKAQAWVMSSSAETKQQPPTDPLEAEIAASLKKSPKNLGQILTQFRAKGHNPGKIMKAYNKAQAWVMSSSTEPELLDDKPKINLIQMNACGHTFCSTCWKRYLEVKIKDGQVQSIICPAFKCNHRVPSSIIDYPLVDKNKAKRYMKFELRDFVKENDDLQWCPAPGCDVAVCRKIGTDGKAIVGNTADCGDGHFFCFECKGEPHEPCSCDEWTKWQEECKTVSQKLGGADSKQDAASMATMLWLQSNTKQCPKCKSNIQKNEGCNHMTCRSCRHEFCWICMATWSTHGSKTGGFYKCNVFKGAGPTDNRGESALAKKKLEDSKRFIHFIERFKAHNDSKKLEQKMVNSAKTRIEEMQKATVKNVDTIFVQIAFRELYWNRIVLCASYVKKYYSKNAANHLSKSLMVRSERKNAFLPGNFDDLQASLETATEALSGAIARKRWKSTRARVVQLTHAAQQARNQFLNATLQRKKKSEVKKQERKASLKTDRTSFECSRCTYLNKNGGSECKLCGAKREAKKKPRNAAQKPSKSSTPSTSAVDYSKQITLLMSMGFDDVSKINKALIASGGDVEAAVQRLV</sequence>
<dbReference type="InterPro" id="IPR009060">
    <property type="entry name" value="UBA-like_sf"/>
</dbReference>
<dbReference type="Gene3D" id="1.25.40.20">
    <property type="entry name" value="Ankyrin repeat-containing domain"/>
    <property type="match status" value="1"/>
</dbReference>
<dbReference type="GO" id="GO:0061630">
    <property type="term" value="F:ubiquitin protein ligase activity"/>
    <property type="evidence" value="ECO:0007669"/>
    <property type="project" value="UniProtKB-EC"/>
</dbReference>
<evidence type="ECO:0000256" key="3">
    <source>
        <dbReference type="ARBA" id="ARBA00004906"/>
    </source>
</evidence>
<evidence type="ECO:0000256" key="1">
    <source>
        <dbReference type="ARBA" id="ARBA00001798"/>
    </source>
</evidence>
<comment type="pathway">
    <text evidence="3">Protein modification; protein ubiquitination.</text>
</comment>
<evidence type="ECO:0000256" key="8">
    <source>
        <dbReference type="ARBA" id="ARBA00022737"/>
    </source>
</evidence>
<feature type="region of interest" description="Disordered" evidence="14">
    <location>
        <begin position="872"/>
        <end position="893"/>
    </location>
</feature>
<comment type="subcellular location">
    <subcellularLocation>
        <location evidence="2">Membrane</location>
        <topology evidence="2">Single-pass membrane protein</topology>
    </subcellularLocation>
</comment>
<dbReference type="SUPFAM" id="SSF57850">
    <property type="entry name" value="RING/U-box"/>
    <property type="match status" value="3"/>
</dbReference>
<dbReference type="GO" id="GO:0016567">
    <property type="term" value="P:protein ubiquitination"/>
    <property type="evidence" value="ECO:0007669"/>
    <property type="project" value="InterPro"/>
</dbReference>
<dbReference type="Pfam" id="PF19422">
    <property type="entry name" value="Ariadne"/>
    <property type="match status" value="1"/>
</dbReference>
<dbReference type="AlphaFoldDB" id="A0A7S0DJJ9"/>
<organism evidence="17">
    <name type="scientific">Amorphochlora amoebiformis</name>
    <dbReference type="NCBI Taxonomy" id="1561963"/>
    <lineage>
        <taxon>Eukaryota</taxon>
        <taxon>Sar</taxon>
        <taxon>Rhizaria</taxon>
        <taxon>Cercozoa</taxon>
        <taxon>Chlorarachniophyceae</taxon>
        <taxon>Amorphochlora</taxon>
    </lineage>
</organism>
<dbReference type="CDD" id="cd16773">
    <property type="entry name" value="RING-HC_RBR_TRIAD1"/>
    <property type="match status" value="1"/>
</dbReference>
<dbReference type="InterPro" id="IPR031127">
    <property type="entry name" value="E3_UB_ligase_RBR"/>
</dbReference>
<evidence type="ECO:0000256" key="14">
    <source>
        <dbReference type="SAM" id="MobiDB-lite"/>
    </source>
</evidence>
<keyword evidence="13" id="KW-0472">Membrane</keyword>
<evidence type="ECO:0000256" key="7">
    <source>
        <dbReference type="ARBA" id="ARBA00022723"/>
    </source>
</evidence>
<comment type="catalytic activity">
    <reaction evidence="1">
        <text>[E2 ubiquitin-conjugating enzyme]-S-ubiquitinyl-L-cysteine + [acceptor protein]-L-lysine = [E2 ubiquitin-conjugating enzyme]-L-cysteine + [acceptor protein]-N(6)-ubiquitinyl-L-lysine.</text>
        <dbReference type="EC" id="2.3.2.31"/>
    </reaction>
</comment>
<evidence type="ECO:0000259" key="15">
    <source>
        <dbReference type="PROSITE" id="PS50030"/>
    </source>
</evidence>